<evidence type="ECO:0000313" key="5">
    <source>
        <dbReference type="EMBL" id="KAK0420296.1"/>
    </source>
</evidence>
<dbReference type="AlphaFoldDB" id="A0AA39IB45"/>
<evidence type="ECO:0000259" key="4">
    <source>
        <dbReference type="PROSITE" id="PS50250"/>
    </source>
</evidence>
<dbReference type="InterPro" id="IPR040773">
    <property type="entry name" value="Rpn6_N"/>
</dbReference>
<accession>A0AA39IB45</accession>
<feature type="domain" description="PCI" evidence="4">
    <location>
        <begin position="233"/>
        <end position="398"/>
    </location>
</feature>
<protein>
    <recommendedName>
        <fullName evidence="4">PCI domain-containing protein</fullName>
    </recommendedName>
</protein>
<name>A0AA39IB45_9BILA</name>
<dbReference type="GO" id="GO:0000502">
    <property type="term" value="C:proteasome complex"/>
    <property type="evidence" value="ECO:0007669"/>
    <property type="project" value="UniProtKB-KW"/>
</dbReference>
<evidence type="ECO:0000256" key="2">
    <source>
        <dbReference type="ARBA" id="ARBA00022942"/>
    </source>
</evidence>
<dbReference type="Pfam" id="PF18503">
    <property type="entry name" value="RPN6_C_helix"/>
    <property type="match status" value="1"/>
</dbReference>
<dbReference type="Proteomes" id="UP001175271">
    <property type="component" value="Unassembled WGS sequence"/>
</dbReference>
<dbReference type="InterPro" id="IPR040780">
    <property type="entry name" value="Rpn6_C_helix"/>
</dbReference>
<evidence type="ECO:0000313" key="6">
    <source>
        <dbReference type="Proteomes" id="UP001175271"/>
    </source>
</evidence>
<comment type="subunit">
    <text evidence="3">Component of the lid subcomplex of the 19S proteasome regulatory particle complex (also named PA700 complex). The 26S proteasome consists of a 20S proteasome core and two 19S regulatory subunits.</text>
</comment>
<dbReference type="InterPro" id="IPR050871">
    <property type="entry name" value="26S_Proteasome/COP9_Components"/>
</dbReference>
<organism evidence="5 6">
    <name type="scientific">Steinernema hermaphroditum</name>
    <dbReference type="NCBI Taxonomy" id="289476"/>
    <lineage>
        <taxon>Eukaryota</taxon>
        <taxon>Metazoa</taxon>
        <taxon>Ecdysozoa</taxon>
        <taxon>Nematoda</taxon>
        <taxon>Chromadorea</taxon>
        <taxon>Rhabditida</taxon>
        <taxon>Tylenchina</taxon>
        <taxon>Panagrolaimomorpha</taxon>
        <taxon>Strongyloidoidea</taxon>
        <taxon>Steinernematidae</taxon>
        <taxon>Steinernema</taxon>
    </lineage>
</organism>
<dbReference type="FunFam" id="1.25.40.570:FF:000016">
    <property type="entry name" value="26S proteasome regulatory subunit"/>
    <property type="match status" value="1"/>
</dbReference>
<dbReference type="SUPFAM" id="SSF46785">
    <property type="entry name" value="Winged helix' DNA-binding domain"/>
    <property type="match status" value="1"/>
</dbReference>
<keyword evidence="2" id="KW-0647">Proteasome</keyword>
<proteinExistence type="inferred from homology"/>
<comment type="similarity">
    <text evidence="1">Belongs to the proteasome subunit S9 family.</text>
</comment>
<dbReference type="Gene3D" id="1.25.40.570">
    <property type="match status" value="1"/>
</dbReference>
<dbReference type="PANTHER" id="PTHR10678">
    <property type="entry name" value="26S PROTEASOME NON-ATPASE REGULATORY SUBUNIT 11/COP9 SIGNALOSOME COMPLEX SUBUNIT 2"/>
    <property type="match status" value="1"/>
</dbReference>
<sequence length="428" mass="48252">MTDDSNIWRGIVVVDVDLVWGALDRRKSFEQTSGLAAPRLSKNLNRRRHRGANVREIAAMDMEVDCQTESLRDMFEKNLLDFSMGKAKAAKLVRDLVNSSLAEEGRDGDAKVSLVMEAIQWAEQQNLAFLRQSLQARLIRLYNDLQRFTSALELSTSLVKELKKVDDKDLLVEVQLEESKSYYSLTNVAKAHSSLTSARTVANGIYMPPRMQAALDMQSGVLHAAGERDFKTAFSYFFEAFEGYDSVEEKPDALRALKYMLLCKVMLDIPEEVQSLLSQKLALKYNGPELEAMTAIASAAKKRSLAEFNEAFEKYETELKGDLVVKKHFSSLSETMVEKELTRLIEPYSIVDIDHVTSLIELPRDRVEKKLAQMILDQKICGTLHQDEGALIVYDVAPADATYETAVKTIHAMGQVVDGLYDYAKKLR</sequence>
<dbReference type="InterPro" id="IPR000717">
    <property type="entry name" value="PCI_dom"/>
</dbReference>
<reference evidence="5" key="1">
    <citation type="submission" date="2023-06" db="EMBL/GenBank/DDBJ databases">
        <title>Genomic analysis of the entomopathogenic nematode Steinernema hermaphroditum.</title>
        <authorList>
            <person name="Schwarz E.M."/>
            <person name="Heppert J.K."/>
            <person name="Baniya A."/>
            <person name="Schwartz H.T."/>
            <person name="Tan C.-H."/>
            <person name="Antoshechkin I."/>
            <person name="Sternberg P.W."/>
            <person name="Goodrich-Blair H."/>
            <person name="Dillman A.R."/>
        </authorList>
    </citation>
    <scope>NUCLEOTIDE SEQUENCE</scope>
    <source>
        <strain evidence="5">PS9179</strain>
        <tissue evidence="5">Whole animal</tissue>
    </source>
</reference>
<dbReference type="Pfam" id="PF01399">
    <property type="entry name" value="PCI"/>
    <property type="match status" value="1"/>
</dbReference>
<evidence type="ECO:0000256" key="1">
    <source>
        <dbReference type="ARBA" id="ARBA00007454"/>
    </source>
</evidence>
<dbReference type="EMBL" id="JAUCMV010000002">
    <property type="protein sequence ID" value="KAK0420296.1"/>
    <property type="molecule type" value="Genomic_DNA"/>
</dbReference>
<dbReference type="InterPro" id="IPR036390">
    <property type="entry name" value="WH_DNA-bd_sf"/>
</dbReference>
<dbReference type="Pfam" id="PF18055">
    <property type="entry name" value="RPN6_N"/>
    <property type="match status" value="1"/>
</dbReference>
<keyword evidence="6" id="KW-1185">Reference proteome</keyword>
<gene>
    <name evidence="5" type="ORF">QR680_014604</name>
</gene>
<evidence type="ECO:0000256" key="3">
    <source>
        <dbReference type="ARBA" id="ARBA00062507"/>
    </source>
</evidence>
<dbReference type="PROSITE" id="PS50250">
    <property type="entry name" value="PCI"/>
    <property type="match status" value="1"/>
</dbReference>
<dbReference type="SMART" id="SM00088">
    <property type="entry name" value="PINT"/>
    <property type="match status" value="1"/>
</dbReference>
<dbReference type="SMART" id="SM00753">
    <property type="entry name" value="PAM"/>
    <property type="match status" value="1"/>
</dbReference>
<comment type="caution">
    <text evidence="5">The sequence shown here is derived from an EMBL/GenBank/DDBJ whole genome shotgun (WGS) entry which is preliminary data.</text>
</comment>